<proteinExistence type="predicted"/>
<dbReference type="eggNOG" id="COG0714">
    <property type="taxonomic scope" value="Bacteria"/>
</dbReference>
<name>A4Y9K5_SHEPC</name>
<dbReference type="KEGG" id="spc:Sputcn32_2921"/>
<accession>A4Y9K5</accession>
<dbReference type="STRING" id="319224.Sputcn32_2921"/>
<dbReference type="InterPro" id="IPR041538">
    <property type="entry name" value="RavA-like_AAA_lid"/>
</dbReference>
<dbReference type="InterPro" id="IPR027417">
    <property type="entry name" value="P-loop_NTPase"/>
</dbReference>
<protein>
    <submittedName>
        <fullName evidence="3">ATPase associated with various cellular activities, AAA_5</fullName>
    </submittedName>
</protein>
<dbReference type="GO" id="GO:0005524">
    <property type="term" value="F:ATP binding"/>
    <property type="evidence" value="ECO:0007669"/>
    <property type="project" value="InterPro"/>
</dbReference>
<dbReference type="AlphaFoldDB" id="A4Y9K5"/>
<dbReference type="HOGENOM" id="CLU_018678_2_0_6"/>
<feature type="region of interest" description="Disordered" evidence="1">
    <location>
        <begin position="468"/>
        <end position="489"/>
    </location>
</feature>
<dbReference type="Pfam" id="PF20030">
    <property type="entry name" value="bpMoxR"/>
    <property type="match status" value="1"/>
</dbReference>
<dbReference type="CDD" id="cd00009">
    <property type="entry name" value="AAA"/>
    <property type="match status" value="1"/>
</dbReference>
<gene>
    <name evidence="3" type="ordered locus">Sputcn32_2921</name>
</gene>
<dbReference type="EMBL" id="CP000681">
    <property type="protein sequence ID" value="ABP76638.1"/>
    <property type="molecule type" value="Genomic_DNA"/>
</dbReference>
<dbReference type="SMART" id="SM00382">
    <property type="entry name" value="AAA"/>
    <property type="match status" value="1"/>
</dbReference>
<dbReference type="Gene3D" id="3.40.50.300">
    <property type="entry name" value="P-loop containing nucleotide triphosphate hydrolases"/>
    <property type="match status" value="1"/>
</dbReference>
<dbReference type="PANTHER" id="PTHR32204:SF0">
    <property type="entry name" value="ATPASE RAVA"/>
    <property type="match status" value="1"/>
</dbReference>
<dbReference type="PANTHER" id="PTHR32204">
    <property type="entry name" value="ATPASE RAVA"/>
    <property type="match status" value="1"/>
</dbReference>
<feature type="compositionally biased region" description="Acidic residues" evidence="1">
    <location>
        <begin position="476"/>
        <end position="489"/>
    </location>
</feature>
<dbReference type="InterPro" id="IPR045427">
    <property type="entry name" value="MoxR"/>
</dbReference>
<reference evidence="3" key="1">
    <citation type="submission" date="2007-04" db="EMBL/GenBank/DDBJ databases">
        <title>Complete sequence of Shewanella putrefaciens CN-32.</title>
        <authorList>
            <consortium name="US DOE Joint Genome Institute"/>
            <person name="Copeland A."/>
            <person name="Lucas S."/>
            <person name="Lapidus A."/>
            <person name="Barry K."/>
            <person name="Detter J.C."/>
            <person name="Glavina del Rio T."/>
            <person name="Hammon N."/>
            <person name="Israni S."/>
            <person name="Dalin E."/>
            <person name="Tice H."/>
            <person name="Pitluck S."/>
            <person name="Chain P."/>
            <person name="Malfatti S."/>
            <person name="Shin M."/>
            <person name="Vergez L."/>
            <person name="Schmutz J."/>
            <person name="Larimer F."/>
            <person name="Land M."/>
            <person name="Hauser L."/>
            <person name="Kyrpides N."/>
            <person name="Mikhailova N."/>
            <person name="Romine M.F."/>
            <person name="Fredrickson J."/>
            <person name="Tiedje J."/>
            <person name="Richardson P."/>
        </authorList>
    </citation>
    <scope>NUCLEOTIDE SEQUENCE [LARGE SCALE GENOMIC DNA]</scope>
    <source>
        <strain evidence="3">CN-32</strain>
    </source>
</reference>
<evidence type="ECO:0000256" key="1">
    <source>
        <dbReference type="SAM" id="MobiDB-lite"/>
    </source>
</evidence>
<sequence length="489" mass="55675">MNNGLLERNEQVKLMLLAALAGEHVLLIGPPGTAKSELAKRLKSIFVEASYFERLLTRFSVPEELYGPLSIQALEEDKYKRLTSGYLPDASVAFIDEIFKANSAILNSLLTLLNEREFDNGNRRYKVPLISVVAASNELPEGEELSALYDRFMLRSFVAPVSNESFEDLLTLGGAACDPELEIRLKLEDLTEVQQLSEKVLLPSSVIELCKAFREHLQREDIYVSDRRWRKVIKLMKVSAFTAGMNEVSNYDAWILPHCLWNKPEELQGLKEVYEQAVAINGEYSNDRLVSLISIWDNKLKADTSQQRQKNDAKDRPLYINDKGNETIKSSVEVQKTDKRGELLYWDESEDEETTRNHQRYDRTEKNAPLMVETLHKAVMEPVTYSESHIQGRLQEVGKLKNTAQSHIEALNQQLESVSSVFNDHIWLDKTLLPQITASLESALELTQKQLFKIKKLEAGFTALPREDESTYLDSDSAENEALEGELCE</sequence>
<dbReference type="InterPro" id="IPR003593">
    <property type="entry name" value="AAA+_ATPase"/>
</dbReference>
<dbReference type="Pfam" id="PF17868">
    <property type="entry name" value="AAA_lid_8"/>
    <property type="match status" value="1"/>
</dbReference>
<dbReference type="SUPFAM" id="SSF52540">
    <property type="entry name" value="P-loop containing nucleoside triphosphate hydrolases"/>
    <property type="match status" value="1"/>
</dbReference>
<evidence type="ECO:0000259" key="2">
    <source>
        <dbReference type="SMART" id="SM00382"/>
    </source>
</evidence>
<organism evidence="3">
    <name type="scientific">Shewanella putrefaciens (strain CN-32 / ATCC BAA-453)</name>
    <dbReference type="NCBI Taxonomy" id="319224"/>
    <lineage>
        <taxon>Bacteria</taxon>
        <taxon>Pseudomonadati</taxon>
        <taxon>Pseudomonadota</taxon>
        <taxon>Gammaproteobacteria</taxon>
        <taxon>Alteromonadales</taxon>
        <taxon>Shewanellaceae</taxon>
        <taxon>Shewanella</taxon>
    </lineage>
</organism>
<feature type="domain" description="AAA+ ATPase" evidence="2">
    <location>
        <begin position="21"/>
        <end position="162"/>
    </location>
</feature>
<evidence type="ECO:0000313" key="3">
    <source>
        <dbReference type="EMBL" id="ABP76638.1"/>
    </source>
</evidence>
<dbReference type="InterPro" id="IPR001270">
    <property type="entry name" value="ClpA/B"/>
</dbReference>
<dbReference type="PRINTS" id="PR00300">
    <property type="entry name" value="CLPPROTEASEA"/>
</dbReference>
<dbReference type="InterPro" id="IPR050513">
    <property type="entry name" value="RavA_ATPases"/>
</dbReference>